<gene>
    <name evidence="1" type="ORF">DY000_02010961</name>
</gene>
<name>A0ABQ7D114_BRACR</name>
<evidence type="ECO:0000313" key="1">
    <source>
        <dbReference type="EMBL" id="KAF3565277.1"/>
    </source>
</evidence>
<sequence length="128" mass="15047">MVTQRAARFTFFTFFTSHPDYDRLLHAAWTSISPSFGPMSTLYNKLRAAKSCCKDKEDMQQMVIRFYSYLQGRSNAAVEIWVFAVKVRLGFCSCRLGWKRESSDEILEDDEALRLRFRRQEKLVEDVV</sequence>
<organism evidence="1 2">
    <name type="scientific">Brassica cretica</name>
    <name type="common">Mustard</name>
    <dbReference type="NCBI Taxonomy" id="69181"/>
    <lineage>
        <taxon>Eukaryota</taxon>
        <taxon>Viridiplantae</taxon>
        <taxon>Streptophyta</taxon>
        <taxon>Embryophyta</taxon>
        <taxon>Tracheophyta</taxon>
        <taxon>Spermatophyta</taxon>
        <taxon>Magnoliopsida</taxon>
        <taxon>eudicotyledons</taxon>
        <taxon>Gunneridae</taxon>
        <taxon>Pentapetalae</taxon>
        <taxon>rosids</taxon>
        <taxon>malvids</taxon>
        <taxon>Brassicales</taxon>
        <taxon>Brassicaceae</taxon>
        <taxon>Brassiceae</taxon>
        <taxon>Brassica</taxon>
    </lineage>
</organism>
<proteinExistence type="predicted"/>
<accession>A0ABQ7D114</accession>
<reference evidence="1 2" key="1">
    <citation type="journal article" date="2020" name="BMC Genomics">
        <title>Intraspecific diversification of the crop wild relative Brassica cretica Lam. using demographic model selection.</title>
        <authorList>
            <person name="Kioukis A."/>
            <person name="Michalopoulou V.A."/>
            <person name="Briers L."/>
            <person name="Pirintsos S."/>
            <person name="Studholme D.J."/>
            <person name="Pavlidis P."/>
            <person name="Sarris P.F."/>
        </authorList>
    </citation>
    <scope>NUCLEOTIDE SEQUENCE [LARGE SCALE GENOMIC DNA]</scope>
    <source>
        <strain evidence="2">cv. PFS-1207/04</strain>
    </source>
</reference>
<dbReference type="EMBL" id="QGKV02000759">
    <property type="protein sequence ID" value="KAF3565277.1"/>
    <property type="molecule type" value="Genomic_DNA"/>
</dbReference>
<protein>
    <submittedName>
        <fullName evidence="1">Uncharacterized protein</fullName>
    </submittedName>
</protein>
<dbReference type="Proteomes" id="UP000266723">
    <property type="component" value="Unassembled WGS sequence"/>
</dbReference>
<keyword evidence="2" id="KW-1185">Reference proteome</keyword>
<comment type="caution">
    <text evidence="1">The sequence shown here is derived from an EMBL/GenBank/DDBJ whole genome shotgun (WGS) entry which is preliminary data.</text>
</comment>
<evidence type="ECO:0000313" key="2">
    <source>
        <dbReference type="Proteomes" id="UP000266723"/>
    </source>
</evidence>